<dbReference type="EMBL" id="QBKQ01000001">
    <property type="protein sequence ID" value="PTX44797.1"/>
    <property type="molecule type" value="Genomic_DNA"/>
</dbReference>
<gene>
    <name evidence="2" type="ORF">C8P64_0779</name>
</gene>
<reference evidence="2 3" key="1">
    <citation type="submission" date="2018-04" db="EMBL/GenBank/DDBJ databases">
        <title>Genomic Encyclopedia of Archaeal and Bacterial Type Strains, Phase II (KMG-II): from individual species to whole genera.</title>
        <authorList>
            <person name="Goeker M."/>
        </authorList>
    </citation>
    <scope>NUCLEOTIDE SEQUENCE [LARGE SCALE GENOMIC DNA]</scope>
    <source>
        <strain evidence="2 3">DSM 23082</strain>
    </source>
</reference>
<accession>A0A2T6ALY3</accession>
<evidence type="ECO:0000313" key="3">
    <source>
        <dbReference type="Proteomes" id="UP000244174"/>
    </source>
</evidence>
<dbReference type="Proteomes" id="UP000244174">
    <property type="component" value="Unassembled WGS sequence"/>
</dbReference>
<feature type="chain" id="PRO_5015595098" evidence="1">
    <location>
        <begin position="19"/>
        <end position="272"/>
    </location>
</feature>
<proteinExistence type="predicted"/>
<dbReference type="Gene3D" id="2.40.50.120">
    <property type="match status" value="1"/>
</dbReference>
<feature type="signal peptide" evidence="1">
    <location>
        <begin position="1"/>
        <end position="18"/>
    </location>
</feature>
<name>A0A2T6ALY3_9FLAO</name>
<comment type="caution">
    <text evidence="2">The sequence shown here is derived from an EMBL/GenBank/DDBJ whole genome shotgun (WGS) entry which is preliminary data.</text>
</comment>
<sequence length="272" mass="31819">MRTLFFASIFLFSIKALACSCDTPKPAIEFYESDYVFRGKVIKKVYASDSLTKTITFDISKHYKNGDNPKQLEFQFNSEAEVTGLYSSCYFSADVGEEWVVYAKKIDGQLRFHYFCSNSTPLDETEISLSHQRVLDNGNNLDLTDFRYNAFRSEPITNMDSIIRLYQKEKIRSSKKYASLWVDIDRQGNLEKANLSPNKKVVFAETDTIFGMNLLENVNREPTSEVEKKALEITRKIEKWELYYHPKIQKPVKYRIRIAFYVNKDSLIEKWD</sequence>
<dbReference type="InterPro" id="IPR008993">
    <property type="entry name" value="TIMP-like_OB-fold"/>
</dbReference>
<keyword evidence="1" id="KW-0732">Signal</keyword>
<evidence type="ECO:0000313" key="2">
    <source>
        <dbReference type="EMBL" id="PTX44797.1"/>
    </source>
</evidence>
<dbReference type="OrthoDB" id="854096at2"/>
<evidence type="ECO:0000256" key="1">
    <source>
        <dbReference type="SAM" id="SignalP"/>
    </source>
</evidence>
<protein>
    <submittedName>
        <fullName evidence="2">Tissue inhibitor of metalloproteinase</fullName>
    </submittedName>
</protein>
<keyword evidence="3" id="KW-1185">Reference proteome</keyword>
<dbReference type="AlphaFoldDB" id="A0A2T6ALY3"/>
<dbReference type="RefSeq" id="WP_108170718.1">
    <property type="nucleotide sequence ID" value="NZ_QBKQ01000001.1"/>
</dbReference>
<organism evidence="2 3">
    <name type="scientific">Christiangramia gaetbulicola</name>
    <dbReference type="NCBI Taxonomy" id="703340"/>
    <lineage>
        <taxon>Bacteria</taxon>
        <taxon>Pseudomonadati</taxon>
        <taxon>Bacteroidota</taxon>
        <taxon>Flavobacteriia</taxon>
        <taxon>Flavobacteriales</taxon>
        <taxon>Flavobacteriaceae</taxon>
        <taxon>Christiangramia</taxon>
    </lineage>
</organism>
<dbReference type="SUPFAM" id="SSF50242">
    <property type="entry name" value="TIMP-like"/>
    <property type="match status" value="1"/>
</dbReference>